<evidence type="ECO:0000256" key="5">
    <source>
        <dbReference type="ARBA" id="ARBA00023274"/>
    </source>
</evidence>
<dbReference type="InterPro" id="IPR020040">
    <property type="entry name" value="Ribosomal_uL6_a/b-dom"/>
</dbReference>
<keyword evidence="5 6" id="KW-0687">Ribonucleoprotein</keyword>
<keyword evidence="2 6" id="KW-0699">rRNA-binding</keyword>
<dbReference type="GO" id="GO:0002181">
    <property type="term" value="P:cytoplasmic translation"/>
    <property type="evidence" value="ECO:0007669"/>
    <property type="project" value="TreeGrafter"/>
</dbReference>
<dbReference type="Gene3D" id="3.90.930.12">
    <property type="entry name" value="Ribosomal protein L6, alpha-beta domain"/>
    <property type="match status" value="2"/>
</dbReference>
<organism evidence="11 12">
    <name type="scientific">Thalassotalea euphylliae</name>
    <dbReference type="NCBI Taxonomy" id="1655234"/>
    <lineage>
        <taxon>Bacteria</taxon>
        <taxon>Pseudomonadati</taxon>
        <taxon>Pseudomonadota</taxon>
        <taxon>Gammaproteobacteria</taxon>
        <taxon>Alteromonadales</taxon>
        <taxon>Colwelliaceae</taxon>
        <taxon>Thalassotalea</taxon>
    </lineage>
</organism>
<feature type="compositionally biased region" description="Basic and acidic residues" evidence="9">
    <location>
        <begin position="156"/>
        <end position="170"/>
    </location>
</feature>
<comment type="function">
    <text evidence="6 8">This protein binds to the 23S rRNA, and is important in its secondary structure. It is located near the subunit interface in the base of the L7/L12 stalk, and near the tRNA binding site of the peptidyltransferase center.</text>
</comment>
<evidence type="ECO:0000256" key="3">
    <source>
        <dbReference type="ARBA" id="ARBA00022884"/>
    </source>
</evidence>
<dbReference type="PANTHER" id="PTHR11655">
    <property type="entry name" value="60S/50S RIBOSOMAL PROTEIN L6/L9"/>
    <property type="match status" value="1"/>
</dbReference>
<name>A0A3E0TLG3_9GAMM</name>
<dbReference type="GO" id="GO:0003735">
    <property type="term" value="F:structural constituent of ribosome"/>
    <property type="evidence" value="ECO:0007669"/>
    <property type="project" value="UniProtKB-UniRule"/>
</dbReference>
<dbReference type="PROSITE" id="PS00525">
    <property type="entry name" value="RIBOSOMAL_L6_1"/>
    <property type="match status" value="1"/>
</dbReference>
<proteinExistence type="inferred from homology"/>
<accession>A0A3E0TLG3</accession>
<evidence type="ECO:0000256" key="8">
    <source>
        <dbReference type="RuleBase" id="RU003870"/>
    </source>
</evidence>
<dbReference type="GO" id="GO:0022625">
    <property type="term" value="C:cytosolic large ribosomal subunit"/>
    <property type="evidence" value="ECO:0007669"/>
    <property type="project" value="UniProtKB-UniRule"/>
</dbReference>
<dbReference type="NCBIfam" id="TIGR03654">
    <property type="entry name" value="L6_bact"/>
    <property type="match status" value="1"/>
</dbReference>
<evidence type="ECO:0000256" key="4">
    <source>
        <dbReference type="ARBA" id="ARBA00022980"/>
    </source>
</evidence>
<feature type="domain" description="Large ribosomal subunit protein uL6 alpha-beta" evidence="10">
    <location>
        <begin position="91"/>
        <end position="164"/>
    </location>
</feature>
<evidence type="ECO:0000256" key="6">
    <source>
        <dbReference type="HAMAP-Rule" id="MF_01365"/>
    </source>
</evidence>
<dbReference type="Pfam" id="PF00347">
    <property type="entry name" value="Ribosomal_L6"/>
    <property type="match status" value="2"/>
</dbReference>
<dbReference type="RefSeq" id="WP_116006532.1">
    <property type="nucleotide sequence ID" value="NZ_QUOU01000001.1"/>
</dbReference>
<feature type="region of interest" description="Disordered" evidence="9">
    <location>
        <begin position="156"/>
        <end position="177"/>
    </location>
</feature>
<dbReference type="GO" id="GO:0019843">
    <property type="term" value="F:rRNA binding"/>
    <property type="evidence" value="ECO:0007669"/>
    <property type="project" value="UniProtKB-UniRule"/>
</dbReference>
<dbReference type="OrthoDB" id="9805007at2"/>
<dbReference type="PANTHER" id="PTHR11655:SF14">
    <property type="entry name" value="LARGE RIBOSOMAL SUBUNIT PROTEIN UL6M"/>
    <property type="match status" value="1"/>
</dbReference>
<dbReference type="InterPro" id="IPR002358">
    <property type="entry name" value="Ribosomal_uL6_CS"/>
</dbReference>
<dbReference type="InterPro" id="IPR019906">
    <property type="entry name" value="Ribosomal_uL6_bac-type"/>
</dbReference>
<evidence type="ECO:0000256" key="7">
    <source>
        <dbReference type="RuleBase" id="RU003869"/>
    </source>
</evidence>
<evidence type="ECO:0000256" key="9">
    <source>
        <dbReference type="SAM" id="MobiDB-lite"/>
    </source>
</evidence>
<keyword evidence="4 6" id="KW-0689">Ribosomal protein</keyword>
<protein>
    <recommendedName>
        <fullName evidence="6">Large ribosomal subunit protein uL6</fullName>
    </recommendedName>
</protein>
<dbReference type="InterPro" id="IPR000702">
    <property type="entry name" value="Ribosomal_uL6-like"/>
</dbReference>
<dbReference type="InterPro" id="IPR036789">
    <property type="entry name" value="Ribosomal_uL6-like_a/b-dom_sf"/>
</dbReference>
<dbReference type="FunFam" id="3.90.930.12:FF:000002">
    <property type="entry name" value="50S ribosomal protein L6"/>
    <property type="match status" value="1"/>
</dbReference>
<feature type="domain" description="Large ribosomal subunit protein uL6 alpha-beta" evidence="10">
    <location>
        <begin position="11"/>
        <end position="82"/>
    </location>
</feature>
<dbReference type="PRINTS" id="PR00059">
    <property type="entry name" value="RIBOSOMALL6"/>
</dbReference>
<dbReference type="Proteomes" id="UP000256478">
    <property type="component" value="Unassembled WGS sequence"/>
</dbReference>
<dbReference type="PIRSF" id="PIRSF002162">
    <property type="entry name" value="Ribosomal_L6"/>
    <property type="match status" value="1"/>
</dbReference>
<gene>
    <name evidence="6" type="primary">rplF</name>
    <name evidence="11" type="ORF">DXX93_01725</name>
</gene>
<evidence type="ECO:0000256" key="1">
    <source>
        <dbReference type="ARBA" id="ARBA00009356"/>
    </source>
</evidence>
<dbReference type="AlphaFoldDB" id="A0A3E0TLG3"/>
<comment type="caution">
    <text evidence="11">The sequence shown here is derived from an EMBL/GenBank/DDBJ whole genome shotgun (WGS) entry which is preliminary data.</text>
</comment>
<evidence type="ECO:0000256" key="2">
    <source>
        <dbReference type="ARBA" id="ARBA00022730"/>
    </source>
</evidence>
<reference evidence="11 12" key="1">
    <citation type="submission" date="2018-08" db="EMBL/GenBank/DDBJ databases">
        <title>Thalassotalea euphylliae genome.</title>
        <authorList>
            <person name="Summers S."/>
            <person name="Rice S.A."/>
            <person name="Freckelton M.L."/>
            <person name="Nedved B.T."/>
            <person name="Hadfield M.G."/>
        </authorList>
    </citation>
    <scope>NUCLEOTIDE SEQUENCE [LARGE SCALE GENOMIC DNA]</scope>
    <source>
        <strain evidence="11 12">H1</strain>
    </source>
</reference>
<dbReference type="FunFam" id="3.90.930.12:FF:000001">
    <property type="entry name" value="50S ribosomal protein L6"/>
    <property type="match status" value="1"/>
</dbReference>
<evidence type="ECO:0000313" key="11">
    <source>
        <dbReference type="EMBL" id="REL25391.1"/>
    </source>
</evidence>
<sequence length="177" mass="18912">MSRVAKAPVSIPAGVTVTLSGQDITVKGPQGELSRTINSLVNVAQEGDTLTTTVAEESKAAWMQAGTARANINNMVEGVSKGFTKKLILNGVGYRAKAAGKVLNLSLGFSHPVDHAIPEGIKCETPSQTEVVLTGADKQLVGQVAANIRSYREPEPYKGKGIRYDDEHVRRKEAKKK</sequence>
<dbReference type="SUPFAM" id="SSF56053">
    <property type="entry name" value="Ribosomal protein L6"/>
    <property type="match status" value="2"/>
</dbReference>
<keyword evidence="3 6" id="KW-0694">RNA-binding</keyword>
<evidence type="ECO:0000313" key="12">
    <source>
        <dbReference type="Proteomes" id="UP000256478"/>
    </source>
</evidence>
<dbReference type="EMBL" id="QUOU01000001">
    <property type="protein sequence ID" value="REL25391.1"/>
    <property type="molecule type" value="Genomic_DNA"/>
</dbReference>
<dbReference type="HAMAP" id="MF_01365_B">
    <property type="entry name" value="Ribosomal_uL6_B"/>
    <property type="match status" value="1"/>
</dbReference>
<comment type="similarity">
    <text evidence="1 6 7">Belongs to the universal ribosomal protein uL6 family.</text>
</comment>
<evidence type="ECO:0000259" key="10">
    <source>
        <dbReference type="Pfam" id="PF00347"/>
    </source>
</evidence>
<comment type="subunit">
    <text evidence="6">Part of the 50S ribosomal subunit.</text>
</comment>